<dbReference type="AlphaFoldDB" id="A0A373FT44"/>
<reference evidence="1 2" key="1">
    <citation type="submission" date="2018-08" db="EMBL/GenBank/DDBJ databases">
        <title>Comamonas testosteroni strain SWCO2.</title>
        <authorList>
            <person name="Jiang N."/>
            <person name="Zhang X.Z."/>
        </authorList>
    </citation>
    <scope>NUCLEOTIDE SEQUENCE [LARGE SCALE GENOMIC DNA]</scope>
    <source>
        <strain evidence="1 2">SWCO2</strain>
    </source>
</reference>
<organism evidence="1 2">
    <name type="scientific">Comamonas testosteroni</name>
    <name type="common">Pseudomonas testosteroni</name>
    <dbReference type="NCBI Taxonomy" id="285"/>
    <lineage>
        <taxon>Bacteria</taxon>
        <taxon>Pseudomonadati</taxon>
        <taxon>Pseudomonadota</taxon>
        <taxon>Betaproteobacteria</taxon>
        <taxon>Burkholderiales</taxon>
        <taxon>Comamonadaceae</taxon>
        <taxon>Comamonas</taxon>
    </lineage>
</organism>
<evidence type="ECO:0000313" key="2">
    <source>
        <dbReference type="Proteomes" id="UP000261948"/>
    </source>
</evidence>
<keyword evidence="2" id="KW-1185">Reference proteome</keyword>
<dbReference type="OrthoDB" id="5193at2"/>
<protein>
    <submittedName>
        <fullName evidence="1">Uncharacterized protein</fullName>
    </submittedName>
</protein>
<name>A0A373FT44_COMTE</name>
<dbReference type="EMBL" id="QURR01000002">
    <property type="protein sequence ID" value="RGE46635.1"/>
    <property type="molecule type" value="Genomic_DNA"/>
</dbReference>
<accession>A0A373FT44</accession>
<comment type="caution">
    <text evidence="1">The sequence shown here is derived from an EMBL/GenBank/DDBJ whole genome shotgun (WGS) entry which is preliminary data.</text>
</comment>
<evidence type="ECO:0000313" key="1">
    <source>
        <dbReference type="EMBL" id="RGE46635.1"/>
    </source>
</evidence>
<dbReference type="Proteomes" id="UP000261948">
    <property type="component" value="Unassembled WGS sequence"/>
</dbReference>
<proteinExistence type="predicted"/>
<gene>
    <name evidence="1" type="ORF">DZC30_02340</name>
</gene>
<sequence length="283" mass="30992">MTAFFTKPDGAFARVETLEFRTALAIARDGSEQRVATRAHPRLSLSETYYLKPTDLPALALVRKFEVFSKPMPHLAGIRDSLHFSQPLGVVRPFTKFAKLSESGAYSIADTNAAGKTPSPGFVAAWPALDMQLSATSSALESITHTFHRIQLTLESVSPVAAFSPVSEPVYPLPAPLFLKHNFSVALKDLAVSDVDSFDAGFVREKTVRYEKKSQQIELTLFSAAQIAEFRLFVCALRGACGSFLWTPPGGLEPKLWRLGSDVVSISHLRTNHATVQLTVVEL</sequence>